<dbReference type="EnsemblPlants" id="KRG94346">
    <property type="protein sequence ID" value="KRG94346"/>
    <property type="gene ID" value="GLYMA_19G078000"/>
</dbReference>
<sequence>MKKIKRRGWKNSPKPLHFTSPHNSYLARARKEKKKLPTLSSQNPLPEDQTKYYIVIYNICAYIYSSSLPSSYQNSLVFHSFGLCRVLNAQKVSKPPRECHLSIFACESRMVYRKRERVRVEMHSITV</sequence>
<dbReference type="Proteomes" id="UP000008827">
    <property type="component" value="Chromosome 19"/>
</dbReference>
<evidence type="ECO:0000256" key="1">
    <source>
        <dbReference type="SAM" id="MobiDB-lite"/>
    </source>
</evidence>
<accession>A0A0R0EVI5</accession>
<evidence type="ECO:0000313" key="4">
    <source>
        <dbReference type="Proteomes" id="UP000008827"/>
    </source>
</evidence>
<dbReference type="AlphaFoldDB" id="A0A0R0EVI5"/>
<organism evidence="2">
    <name type="scientific">Glycine max</name>
    <name type="common">Soybean</name>
    <name type="synonym">Glycine hispida</name>
    <dbReference type="NCBI Taxonomy" id="3847"/>
    <lineage>
        <taxon>Eukaryota</taxon>
        <taxon>Viridiplantae</taxon>
        <taxon>Streptophyta</taxon>
        <taxon>Embryophyta</taxon>
        <taxon>Tracheophyta</taxon>
        <taxon>Spermatophyta</taxon>
        <taxon>Magnoliopsida</taxon>
        <taxon>eudicotyledons</taxon>
        <taxon>Gunneridae</taxon>
        <taxon>Pentapetalae</taxon>
        <taxon>rosids</taxon>
        <taxon>fabids</taxon>
        <taxon>Fabales</taxon>
        <taxon>Fabaceae</taxon>
        <taxon>Papilionoideae</taxon>
        <taxon>50 kb inversion clade</taxon>
        <taxon>NPAAA clade</taxon>
        <taxon>indigoferoid/millettioid clade</taxon>
        <taxon>Phaseoleae</taxon>
        <taxon>Glycine</taxon>
        <taxon>Glycine subgen. Soja</taxon>
    </lineage>
</organism>
<name>A0A0R0EVI5_SOYBN</name>
<proteinExistence type="predicted"/>
<dbReference type="InParanoid" id="A0A0R0EVI5"/>
<gene>
    <name evidence="2" type="ORF">GLYMA_19G078000</name>
</gene>
<protein>
    <submittedName>
        <fullName evidence="2 3">Uncharacterized protein</fullName>
    </submittedName>
</protein>
<feature type="region of interest" description="Disordered" evidence="1">
    <location>
        <begin position="1"/>
        <end position="22"/>
    </location>
</feature>
<dbReference type="EMBL" id="CM000852">
    <property type="protein sequence ID" value="KRG94346.1"/>
    <property type="molecule type" value="Genomic_DNA"/>
</dbReference>
<reference evidence="2 3" key="1">
    <citation type="journal article" date="2010" name="Nature">
        <title>Genome sequence of the palaeopolyploid soybean.</title>
        <authorList>
            <person name="Schmutz J."/>
            <person name="Cannon S.B."/>
            <person name="Schlueter J."/>
            <person name="Ma J."/>
            <person name="Mitros T."/>
            <person name="Nelson W."/>
            <person name="Hyten D.L."/>
            <person name="Song Q."/>
            <person name="Thelen J.J."/>
            <person name="Cheng J."/>
            <person name="Xu D."/>
            <person name="Hellsten U."/>
            <person name="May G.D."/>
            <person name="Yu Y."/>
            <person name="Sakurai T."/>
            <person name="Umezawa T."/>
            <person name="Bhattacharyya M.K."/>
            <person name="Sandhu D."/>
            <person name="Valliyodan B."/>
            <person name="Lindquist E."/>
            <person name="Peto M."/>
            <person name="Grant D."/>
            <person name="Shu S."/>
            <person name="Goodstein D."/>
            <person name="Barry K."/>
            <person name="Futrell-Griggs M."/>
            <person name="Abernathy B."/>
            <person name="Du J."/>
            <person name="Tian Z."/>
            <person name="Zhu L."/>
            <person name="Gill N."/>
            <person name="Joshi T."/>
            <person name="Libault M."/>
            <person name="Sethuraman A."/>
            <person name="Zhang X.-C."/>
            <person name="Shinozaki K."/>
            <person name="Nguyen H.T."/>
            <person name="Wing R.A."/>
            <person name="Cregan P."/>
            <person name="Specht J."/>
            <person name="Grimwood J."/>
            <person name="Rokhsar D."/>
            <person name="Stacey G."/>
            <person name="Shoemaker R.C."/>
            <person name="Jackson S.A."/>
        </authorList>
    </citation>
    <scope>NUCLEOTIDE SEQUENCE</scope>
    <source>
        <strain evidence="3">cv. Williams 82</strain>
        <tissue evidence="2">Callus</tissue>
    </source>
</reference>
<reference evidence="3" key="2">
    <citation type="submission" date="2018-02" db="UniProtKB">
        <authorList>
            <consortium name="EnsemblPlants"/>
        </authorList>
    </citation>
    <scope>IDENTIFICATION</scope>
    <source>
        <strain evidence="3">Williams 82</strain>
    </source>
</reference>
<reference evidence="2" key="3">
    <citation type="submission" date="2018-07" db="EMBL/GenBank/DDBJ databases">
        <title>WGS assembly of Glycine max.</title>
        <authorList>
            <person name="Schmutz J."/>
            <person name="Cannon S."/>
            <person name="Schlueter J."/>
            <person name="Ma J."/>
            <person name="Mitros T."/>
            <person name="Nelson W."/>
            <person name="Hyten D."/>
            <person name="Song Q."/>
            <person name="Thelen J."/>
            <person name="Cheng J."/>
            <person name="Xu D."/>
            <person name="Hellsten U."/>
            <person name="May G."/>
            <person name="Yu Y."/>
            <person name="Sakurai T."/>
            <person name="Umezawa T."/>
            <person name="Bhattacharyya M."/>
            <person name="Sandhu D."/>
            <person name="Valliyodan B."/>
            <person name="Lindquist E."/>
            <person name="Peto M."/>
            <person name="Grant D."/>
            <person name="Shu S."/>
            <person name="Goodstein D."/>
            <person name="Barry K."/>
            <person name="Futrell-Griggs M."/>
            <person name="Abernathy B."/>
            <person name="Du J."/>
            <person name="Tian Z."/>
            <person name="Zhu L."/>
            <person name="Gill N."/>
            <person name="Joshi T."/>
            <person name="Libault M."/>
            <person name="Sethuraman A."/>
            <person name="Zhang X."/>
            <person name="Shinozaki K."/>
            <person name="Nguyen H."/>
            <person name="Wing R."/>
            <person name="Cregan P."/>
            <person name="Specht J."/>
            <person name="Grimwood J."/>
            <person name="Rokhsar D."/>
            <person name="Stacey G."/>
            <person name="Shoemaker R."/>
            <person name="Jackson S."/>
        </authorList>
    </citation>
    <scope>NUCLEOTIDE SEQUENCE</scope>
    <source>
        <tissue evidence="2">Callus</tissue>
    </source>
</reference>
<keyword evidence="4" id="KW-1185">Reference proteome</keyword>
<evidence type="ECO:0000313" key="3">
    <source>
        <dbReference type="EnsemblPlants" id="KRG94346"/>
    </source>
</evidence>
<dbReference type="Gramene" id="KRG94346">
    <property type="protein sequence ID" value="KRG94346"/>
    <property type="gene ID" value="GLYMA_19G078000"/>
</dbReference>
<evidence type="ECO:0000313" key="2">
    <source>
        <dbReference type="EMBL" id="KRG94346.1"/>
    </source>
</evidence>